<gene>
    <name evidence="3" type="ORF">UX34_C0032G0008</name>
</gene>
<evidence type="ECO:0000256" key="2">
    <source>
        <dbReference type="SAM" id="Phobius"/>
    </source>
</evidence>
<organism evidence="3 4">
    <name type="scientific">Candidatus Woesebacteria bacterium GW2011_GWF1_46_13</name>
    <dbReference type="NCBI Taxonomy" id="1618602"/>
    <lineage>
        <taxon>Bacteria</taxon>
        <taxon>Candidatus Woeseibacteriota</taxon>
    </lineage>
</organism>
<dbReference type="AlphaFoldDB" id="A0A0G1NNJ5"/>
<keyword evidence="2" id="KW-0812">Transmembrane</keyword>
<feature type="region of interest" description="Disordered" evidence="1">
    <location>
        <begin position="1"/>
        <end position="24"/>
    </location>
</feature>
<reference evidence="3 4" key="1">
    <citation type="journal article" date="2015" name="Nature">
        <title>rRNA introns, odd ribosomes, and small enigmatic genomes across a large radiation of phyla.</title>
        <authorList>
            <person name="Brown C.T."/>
            <person name="Hug L.A."/>
            <person name="Thomas B.C."/>
            <person name="Sharon I."/>
            <person name="Castelle C.J."/>
            <person name="Singh A."/>
            <person name="Wilkins M.J."/>
            <person name="Williams K.H."/>
            <person name="Banfield J.F."/>
        </authorList>
    </citation>
    <scope>NUCLEOTIDE SEQUENCE [LARGE SCALE GENOMIC DNA]</scope>
</reference>
<feature type="transmembrane region" description="Helical" evidence="2">
    <location>
        <begin position="76"/>
        <end position="92"/>
    </location>
</feature>
<dbReference type="Proteomes" id="UP000034643">
    <property type="component" value="Unassembled WGS sequence"/>
</dbReference>
<feature type="transmembrane region" description="Helical" evidence="2">
    <location>
        <begin position="52"/>
        <end position="70"/>
    </location>
</feature>
<keyword evidence="2" id="KW-0472">Membrane</keyword>
<name>A0A0G1NNJ5_9BACT</name>
<dbReference type="EMBL" id="LCLV01000032">
    <property type="protein sequence ID" value="KKU22189.1"/>
    <property type="molecule type" value="Genomic_DNA"/>
</dbReference>
<proteinExistence type="predicted"/>
<comment type="caution">
    <text evidence="3">The sequence shown here is derived from an EMBL/GenBank/DDBJ whole genome shotgun (WGS) entry which is preliminary data.</text>
</comment>
<protein>
    <recommendedName>
        <fullName evidence="5">DUF5673 domain-containing protein</fullName>
    </recommendedName>
</protein>
<evidence type="ECO:0000313" key="4">
    <source>
        <dbReference type="Proteomes" id="UP000034643"/>
    </source>
</evidence>
<evidence type="ECO:0000313" key="3">
    <source>
        <dbReference type="EMBL" id="KKU22189.1"/>
    </source>
</evidence>
<evidence type="ECO:0008006" key="5">
    <source>
        <dbReference type="Google" id="ProtNLM"/>
    </source>
</evidence>
<sequence>MPEESKENVGTLKKEETVEEEPRPVVVRREPENDLVSWTAPARPFKRRDREFYITILAIAGIVGLVLFLIEGFMPVILIVSLVFLFYVLSTVEPENIEYKITNKGIKVVDKRTDWALINRFWFSRRFNSELLVVETLGLPGRMELVINQEDKERIRKTLSSYIVEEEAPPSYLDKAANWFAKKLPNS</sequence>
<accession>A0A0G1NNJ5</accession>
<evidence type="ECO:0000256" key="1">
    <source>
        <dbReference type="SAM" id="MobiDB-lite"/>
    </source>
</evidence>
<keyword evidence="2" id="KW-1133">Transmembrane helix</keyword>